<protein>
    <submittedName>
        <fullName evidence="3">Uncharacterized protein</fullName>
    </submittedName>
</protein>
<proteinExistence type="predicted"/>
<evidence type="ECO:0000256" key="2">
    <source>
        <dbReference type="SAM" id="MobiDB-lite"/>
    </source>
</evidence>
<dbReference type="InterPro" id="IPR003961">
    <property type="entry name" value="FN3_dom"/>
</dbReference>
<dbReference type="InterPro" id="IPR036116">
    <property type="entry name" value="FN3_sf"/>
</dbReference>
<dbReference type="InterPro" id="IPR050964">
    <property type="entry name" value="Striated_Muscle_Regulatory"/>
</dbReference>
<dbReference type="PROSITE" id="PS50853">
    <property type="entry name" value="FN3"/>
    <property type="match status" value="2"/>
</dbReference>
<feature type="non-terminal residue" evidence="3">
    <location>
        <position position="1"/>
    </location>
</feature>
<sequence>SDTTTPARGSSDEEEEGGPRDSEAKLIEEVLSNIEPAKVSSVTAKEAFVTWDSPMVPAHLGDRAPSIDMSRVTFDVLASYKGPGGRLKKIYSSPSHETMLQLLELKPFTEYHICIQAKLDEYIGQKSPPVTFKTKPNIPDKPTVPKVISREKNVLQIRWSPPYDQGSKIRRYIVEMAQMPPAPSAPAGKAEGVAPPPVVDWRQVYSGSGKQARIPRLTPASKYLLRLAAVNDVGQSEWSNSLHASTSATAPPVPPLPKLVDRTATSLTLSWESDGSES</sequence>
<reference evidence="3" key="1">
    <citation type="submission" date="2020-11" db="EMBL/GenBank/DDBJ databases">
        <authorList>
            <person name="Tran Van P."/>
        </authorList>
    </citation>
    <scope>NUCLEOTIDE SEQUENCE</scope>
</reference>
<dbReference type="Gene3D" id="2.60.40.10">
    <property type="entry name" value="Immunoglobulins"/>
    <property type="match status" value="2"/>
</dbReference>
<dbReference type="Pfam" id="PF00041">
    <property type="entry name" value="fn3"/>
    <property type="match status" value="1"/>
</dbReference>
<name>A0A7R8WUY0_9CRUS</name>
<dbReference type="InterPro" id="IPR013783">
    <property type="entry name" value="Ig-like_fold"/>
</dbReference>
<dbReference type="SUPFAM" id="SSF49265">
    <property type="entry name" value="Fibronectin type III"/>
    <property type="match status" value="2"/>
</dbReference>
<dbReference type="CDD" id="cd00063">
    <property type="entry name" value="FN3"/>
    <property type="match status" value="2"/>
</dbReference>
<evidence type="ECO:0000256" key="1">
    <source>
        <dbReference type="ARBA" id="ARBA00022737"/>
    </source>
</evidence>
<dbReference type="PANTHER" id="PTHR13817">
    <property type="entry name" value="TITIN"/>
    <property type="match status" value="1"/>
</dbReference>
<organism evidence="3">
    <name type="scientific">Cyprideis torosa</name>
    <dbReference type="NCBI Taxonomy" id="163714"/>
    <lineage>
        <taxon>Eukaryota</taxon>
        <taxon>Metazoa</taxon>
        <taxon>Ecdysozoa</taxon>
        <taxon>Arthropoda</taxon>
        <taxon>Crustacea</taxon>
        <taxon>Oligostraca</taxon>
        <taxon>Ostracoda</taxon>
        <taxon>Podocopa</taxon>
        <taxon>Podocopida</taxon>
        <taxon>Cytherocopina</taxon>
        <taxon>Cytheroidea</taxon>
        <taxon>Cytherideidae</taxon>
        <taxon>Cyprideis</taxon>
    </lineage>
</organism>
<feature type="region of interest" description="Disordered" evidence="2">
    <location>
        <begin position="1"/>
        <end position="22"/>
    </location>
</feature>
<keyword evidence="1" id="KW-0677">Repeat</keyword>
<feature type="region of interest" description="Disordered" evidence="2">
    <location>
        <begin position="238"/>
        <end position="259"/>
    </location>
</feature>
<dbReference type="SMART" id="SM00060">
    <property type="entry name" value="FN3"/>
    <property type="match status" value="2"/>
</dbReference>
<feature type="non-terminal residue" evidence="3">
    <location>
        <position position="278"/>
    </location>
</feature>
<evidence type="ECO:0000313" key="3">
    <source>
        <dbReference type="EMBL" id="CAD7235662.1"/>
    </source>
</evidence>
<dbReference type="AlphaFoldDB" id="A0A7R8WUY0"/>
<dbReference type="EMBL" id="OB674059">
    <property type="protein sequence ID" value="CAD7235662.1"/>
    <property type="molecule type" value="Genomic_DNA"/>
</dbReference>
<gene>
    <name evidence="3" type="ORF">CTOB1V02_LOCUS13477</name>
</gene>
<accession>A0A7R8WUY0</accession>
<dbReference type="OrthoDB" id="443915at2759"/>
<dbReference type="PANTHER" id="PTHR13817:SF73">
    <property type="entry name" value="FIBRONECTIN TYPE-III DOMAIN-CONTAINING PROTEIN"/>
    <property type="match status" value="1"/>
</dbReference>